<dbReference type="EMBL" id="CAMKVN010014013">
    <property type="protein sequence ID" value="CAI2196304.1"/>
    <property type="molecule type" value="Genomic_DNA"/>
</dbReference>
<organism evidence="1 2">
    <name type="scientific">Funneliformis geosporum</name>
    <dbReference type="NCBI Taxonomy" id="1117311"/>
    <lineage>
        <taxon>Eukaryota</taxon>
        <taxon>Fungi</taxon>
        <taxon>Fungi incertae sedis</taxon>
        <taxon>Mucoromycota</taxon>
        <taxon>Glomeromycotina</taxon>
        <taxon>Glomeromycetes</taxon>
        <taxon>Glomerales</taxon>
        <taxon>Glomeraceae</taxon>
        <taxon>Funneliformis</taxon>
    </lineage>
</organism>
<dbReference type="AlphaFoldDB" id="A0A9W4X5E8"/>
<evidence type="ECO:0000313" key="1">
    <source>
        <dbReference type="EMBL" id="CAI2196304.1"/>
    </source>
</evidence>
<protein>
    <submittedName>
        <fullName evidence="1">18764_t:CDS:1</fullName>
    </submittedName>
</protein>
<comment type="caution">
    <text evidence="1">The sequence shown here is derived from an EMBL/GenBank/DDBJ whole genome shotgun (WGS) entry which is preliminary data.</text>
</comment>
<keyword evidence="2" id="KW-1185">Reference proteome</keyword>
<gene>
    <name evidence="1" type="ORF">FWILDA_LOCUS17511</name>
</gene>
<proteinExistence type="predicted"/>
<name>A0A9W4X5E8_9GLOM</name>
<sequence>MTTSEKSSTSSPADIIKGWKTDRLIKFLRSDKNFKDLGLNDGFFTKLEDEKIT</sequence>
<reference evidence="1" key="1">
    <citation type="submission" date="2022-08" db="EMBL/GenBank/DDBJ databases">
        <authorList>
            <person name="Kallberg Y."/>
            <person name="Tangrot J."/>
            <person name="Rosling A."/>
        </authorList>
    </citation>
    <scope>NUCLEOTIDE SEQUENCE</scope>
    <source>
        <strain evidence="1">Wild A</strain>
    </source>
</reference>
<accession>A0A9W4X5E8</accession>
<dbReference type="Proteomes" id="UP001153678">
    <property type="component" value="Unassembled WGS sequence"/>
</dbReference>
<feature type="non-terminal residue" evidence="1">
    <location>
        <position position="53"/>
    </location>
</feature>
<evidence type="ECO:0000313" key="2">
    <source>
        <dbReference type="Proteomes" id="UP001153678"/>
    </source>
</evidence>